<dbReference type="Gene3D" id="3.40.50.300">
    <property type="entry name" value="P-loop containing nucleotide triphosphate hydrolases"/>
    <property type="match status" value="1"/>
</dbReference>
<proteinExistence type="inferred from homology"/>
<dbReference type="InterPro" id="IPR003961">
    <property type="entry name" value="FN3_dom"/>
</dbReference>
<keyword evidence="1" id="KW-0547">Nucleotide-binding</keyword>
<dbReference type="InterPro" id="IPR027417">
    <property type="entry name" value="P-loop_NTPase"/>
</dbReference>
<feature type="region of interest" description="Disordered" evidence="2">
    <location>
        <begin position="1327"/>
        <end position="1361"/>
    </location>
</feature>
<dbReference type="Pfam" id="PF00041">
    <property type="entry name" value="fn3"/>
    <property type="match status" value="1"/>
</dbReference>
<dbReference type="OrthoDB" id="6341021at2759"/>
<dbReference type="InterPro" id="IPR030379">
    <property type="entry name" value="G_SEPTIN_dom"/>
</dbReference>
<feature type="domain" description="Fibronectin type-III" evidence="3">
    <location>
        <begin position="529"/>
        <end position="629"/>
    </location>
</feature>
<dbReference type="CDD" id="cd00882">
    <property type="entry name" value="Ras_like_GTPase"/>
    <property type="match status" value="1"/>
</dbReference>
<dbReference type="Pfam" id="PF00735">
    <property type="entry name" value="Septin"/>
    <property type="match status" value="1"/>
</dbReference>
<sequence>MKKEGLDRHKVCMPALGRHFLLGDFYNYRTEHRVIAGKPENAESAIRVEHKFDLEFMHSTSKEKWEIMGLNEHMQATVVAGLIDKYGGASNYLNDQPIVTQVTHTFGCRVQSKQEKIHCLETYFNSYLPNNAEDLKITTEATHIVTNIIYGAEFYCVLAEDMEDGREIDEDVRLDAEKKLSKIATKMEDALNECQDLAEFKEQFDKDEAKQLSRMKCRFYADFQSQAVRELGVFDVYKHCLKLIDQVKNPAGENNNAIAVFLSPPAASPTIGPSIQYRDVDADLIARCFRVLDELDQMTVRLDAFRRALKKANRISMKKFGDAISNYKEMIKKSLKDGIVKARHVNSNDQEIEKIADIIENQPLFKQTRLESWLNQKKAESEMIERMSSVNGITFVNDEKQLKEKLSDSFDIEYALVLKVPPLDEKSNDILQAMGEYVQYTKLVAAGDEDENLDEEDTDEGNQPWHMIPRKRKLVLEKIREFASHVEKNKHVEKVTQFMVMVGVKNKCSYSIYANEELVKENMSQLPSAPTDLKLQLISAPQKSKSAKKLTSIRLGWEYKDLGYAHHFCVEYRSKSSSENWLQQKTKQGENQTTLNFKLGSSMEIRVMADTCIGRSEFSDIVDTETALDTTEVEIDSDAEEEEKTPTRKFETQPKLKTTNGSAKLNLSSNGNSKTLLDSPTDLEVELVTQTTAELAWSRPSTGARNISYRVRYWKSDEDDTTCQEIESPSSGCRLKKLEPETTYLVNVVAVSNDGQSEPSVTLEPETTYLVNVVAVSNDGQSEPSVTVEVNTQIQEVRFAETIVKRCKKIGSRNGMDLFGVPLVKSSGAKTSERFVFGRPDGKLQHRTILVMGATGSGKTTLINGMINYVFNVQWEDTFRFQLIQEQMAGRSQVDSQTSRITAYDIHHTEGFRVPYSLTIVDTPGYGDTKGLDRDQEITDMVRTFFEDKNGIQELDVIGFVAQASLPRLTPTQIYIFDSVLSIFGNDVKENINFLLTFADSQVPPVLSAIAQAGLPCPTDALTGEPVNHKFNNSGFFCSSRESATNTADKFNRFFWQMGMANFQNFFSQLATMKTKSLSLTKQVLDERKRLESTVDGLQPLIKIGLAKMEEMRKTKQMISNCQAQIDANENVEFEVEVNMPKKVENLRGYLTNCNKCYVTCHNPCAIPNDDGKMNCWAMDHTTPRDTRSCRICPEKCIWNMHANQPYRWEYVTEKQATSSDAIKQKYEAELKKKLTAEELVKVLEKDVDLNNKIVLQRVDTVSRCIQQLDAIALRPNPFSTPQYIDLIIDAEQQEKRVGFKERIESLKKLRQMAVITTKVRNKESLLTMDKRDDDDSQSVDEDDDQTADADDDDGASVTSLTGRLANLSSSTDQHKFQNSFFNH</sequence>
<dbReference type="InterPro" id="IPR036116">
    <property type="entry name" value="FN3_sf"/>
</dbReference>
<feature type="compositionally biased region" description="Acidic residues" evidence="2">
    <location>
        <begin position="632"/>
        <end position="643"/>
    </location>
</feature>
<feature type="region of interest" description="Disordered" evidence="2">
    <location>
        <begin position="632"/>
        <end position="652"/>
    </location>
</feature>
<evidence type="ECO:0000259" key="3">
    <source>
        <dbReference type="PROSITE" id="PS50853"/>
    </source>
</evidence>
<dbReference type="GO" id="GO:0005525">
    <property type="term" value="F:GTP binding"/>
    <property type="evidence" value="ECO:0007669"/>
    <property type="project" value="UniProtKB-KW"/>
</dbReference>
<feature type="domain" description="Fibronectin type-III" evidence="3">
    <location>
        <begin position="679"/>
        <end position="771"/>
    </location>
</feature>
<dbReference type="FunFam" id="3.40.50.300:FF:003286">
    <property type="entry name" value="Uncharacterized protein"/>
    <property type="match status" value="1"/>
</dbReference>
<dbReference type="PROSITE" id="PS50853">
    <property type="entry name" value="FN3"/>
    <property type="match status" value="2"/>
</dbReference>
<dbReference type="CDD" id="cd00063">
    <property type="entry name" value="FN3"/>
    <property type="match status" value="2"/>
</dbReference>
<feature type="compositionally biased region" description="Acidic residues" evidence="2">
    <location>
        <begin position="1335"/>
        <end position="1355"/>
    </location>
</feature>
<dbReference type="SUPFAM" id="SSF52540">
    <property type="entry name" value="P-loop containing nucleoside triphosphate hydrolases"/>
    <property type="match status" value="1"/>
</dbReference>
<organism evidence="4">
    <name type="scientific">Daphnia magna</name>
    <dbReference type="NCBI Taxonomy" id="35525"/>
    <lineage>
        <taxon>Eukaryota</taxon>
        <taxon>Metazoa</taxon>
        <taxon>Ecdysozoa</taxon>
        <taxon>Arthropoda</taxon>
        <taxon>Crustacea</taxon>
        <taxon>Branchiopoda</taxon>
        <taxon>Diplostraca</taxon>
        <taxon>Cladocera</taxon>
        <taxon>Anomopoda</taxon>
        <taxon>Daphniidae</taxon>
        <taxon>Daphnia</taxon>
    </lineage>
</organism>
<protein>
    <recommendedName>
        <fullName evidence="3">Fibronectin type-III domain-containing protein</fullName>
    </recommendedName>
</protein>
<dbReference type="PANTHER" id="PTHR31594:SF15">
    <property type="entry name" value="VERRUCOTOXIN SUBUNIT BETA ISOFORM X1-RELATED"/>
    <property type="match status" value="1"/>
</dbReference>
<dbReference type="SUPFAM" id="SSF49265">
    <property type="entry name" value="Fibronectin type III"/>
    <property type="match status" value="2"/>
</dbReference>
<dbReference type="EMBL" id="GDIQ01052048">
    <property type="protein sequence ID" value="JAN42689.1"/>
    <property type="molecule type" value="Transcribed_RNA"/>
</dbReference>
<evidence type="ECO:0000256" key="1">
    <source>
        <dbReference type="RuleBase" id="RU004560"/>
    </source>
</evidence>
<dbReference type="EMBL" id="GDIQ01052047">
    <property type="protein sequence ID" value="JAN42690.1"/>
    <property type="molecule type" value="Transcribed_RNA"/>
</dbReference>
<accession>A0A0P6F9M1</accession>
<evidence type="ECO:0000256" key="2">
    <source>
        <dbReference type="SAM" id="MobiDB-lite"/>
    </source>
</evidence>
<dbReference type="EMBL" id="GDIQ01052051">
    <property type="protein sequence ID" value="JAN42686.1"/>
    <property type="molecule type" value="Transcribed_RNA"/>
</dbReference>
<name>A0A0P6F9M1_9CRUS</name>
<reference evidence="4" key="1">
    <citation type="submission" date="2015-10" db="EMBL/GenBank/DDBJ databases">
        <title>EvidentialGene: Evidence-directed Construction of Complete mRNA Transcriptomes without Genomes.</title>
        <authorList>
            <person name="Gilbert D.G."/>
        </authorList>
    </citation>
    <scope>NUCLEOTIDE SEQUENCE</scope>
</reference>
<dbReference type="SMART" id="SM00060">
    <property type="entry name" value="FN3"/>
    <property type="match status" value="1"/>
</dbReference>
<dbReference type="InterPro" id="IPR052090">
    <property type="entry name" value="Cytolytic_pore-forming_toxin"/>
</dbReference>
<dbReference type="Gene3D" id="2.60.40.10">
    <property type="entry name" value="Immunoglobulins"/>
    <property type="match status" value="2"/>
</dbReference>
<evidence type="ECO:0000313" key="4">
    <source>
        <dbReference type="EMBL" id="JAN42690.1"/>
    </source>
</evidence>
<dbReference type="PANTHER" id="PTHR31594">
    <property type="entry name" value="AIG1-TYPE G DOMAIN-CONTAINING PROTEIN"/>
    <property type="match status" value="1"/>
</dbReference>
<keyword evidence="1" id="KW-0342">GTP-binding</keyword>
<comment type="similarity">
    <text evidence="1">Belongs to the TRAFAC class TrmE-Era-EngA-EngB-Septin-like GTPase superfamily. Septin GTPase family.</text>
</comment>
<dbReference type="InterPro" id="IPR013783">
    <property type="entry name" value="Ig-like_fold"/>
</dbReference>